<dbReference type="OrthoDB" id="2143914at2759"/>
<feature type="domain" description="Myb-like" evidence="2">
    <location>
        <begin position="20"/>
        <end position="72"/>
    </location>
</feature>
<dbReference type="PROSITE" id="PS51294">
    <property type="entry name" value="HTH_MYB"/>
    <property type="match status" value="1"/>
</dbReference>
<evidence type="ECO:0000259" key="2">
    <source>
        <dbReference type="PROSITE" id="PS50090"/>
    </source>
</evidence>
<sequence>MSKPTYSRVTSRKLRHAKLMEPVRNCPWRPEEEKRLSEAVARLGESCDWNLVAQSVMTRDSRECKDRWFKLASPSGGEVSHSSTLEEYNNNFDISSTSTSGSGSSGGYLDDSDPNSFLEYLNQPEFDGAFDNDIDLMSMYMTECTGASAK</sequence>
<dbReference type="EMBL" id="HF935220">
    <property type="protein sequence ID" value="CCX04907.1"/>
    <property type="molecule type" value="Genomic_DNA"/>
</dbReference>
<dbReference type="AlphaFoldDB" id="U4KUX4"/>
<evidence type="ECO:0000313" key="5">
    <source>
        <dbReference type="Proteomes" id="UP000018144"/>
    </source>
</evidence>
<dbReference type="CDD" id="cd00167">
    <property type="entry name" value="SANT"/>
    <property type="match status" value="1"/>
</dbReference>
<dbReference type="PROSITE" id="PS50090">
    <property type="entry name" value="MYB_LIKE"/>
    <property type="match status" value="1"/>
</dbReference>
<dbReference type="Pfam" id="PF00249">
    <property type="entry name" value="Myb_DNA-binding"/>
    <property type="match status" value="1"/>
</dbReference>
<feature type="domain" description="HTH myb-type" evidence="3">
    <location>
        <begin position="20"/>
        <end position="76"/>
    </location>
</feature>
<dbReference type="STRING" id="1076935.U4KUX4"/>
<dbReference type="InterPro" id="IPR001005">
    <property type="entry name" value="SANT/Myb"/>
</dbReference>
<protein>
    <submittedName>
        <fullName evidence="4">Similar to Myb-related protein A acc. no. P10243</fullName>
    </submittedName>
</protein>
<evidence type="ECO:0000313" key="4">
    <source>
        <dbReference type="EMBL" id="CCX04907.1"/>
    </source>
</evidence>
<organism evidence="4 5">
    <name type="scientific">Pyronema omphalodes (strain CBS 100304)</name>
    <name type="common">Pyronema confluens</name>
    <dbReference type="NCBI Taxonomy" id="1076935"/>
    <lineage>
        <taxon>Eukaryota</taxon>
        <taxon>Fungi</taxon>
        <taxon>Dikarya</taxon>
        <taxon>Ascomycota</taxon>
        <taxon>Pezizomycotina</taxon>
        <taxon>Pezizomycetes</taxon>
        <taxon>Pezizales</taxon>
        <taxon>Pyronemataceae</taxon>
        <taxon>Pyronema</taxon>
    </lineage>
</organism>
<name>U4KUX4_PYROM</name>
<evidence type="ECO:0000259" key="3">
    <source>
        <dbReference type="PROSITE" id="PS51294"/>
    </source>
</evidence>
<evidence type="ECO:0000256" key="1">
    <source>
        <dbReference type="SAM" id="MobiDB-lite"/>
    </source>
</evidence>
<dbReference type="InterPro" id="IPR009057">
    <property type="entry name" value="Homeodomain-like_sf"/>
</dbReference>
<dbReference type="Proteomes" id="UP000018144">
    <property type="component" value="Unassembled WGS sequence"/>
</dbReference>
<dbReference type="InterPro" id="IPR017930">
    <property type="entry name" value="Myb_dom"/>
</dbReference>
<dbReference type="Gene3D" id="1.10.10.60">
    <property type="entry name" value="Homeodomain-like"/>
    <property type="match status" value="1"/>
</dbReference>
<feature type="region of interest" description="Disordered" evidence="1">
    <location>
        <begin position="91"/>
        <end position="116"/>
    </location>
</feature>
<dbReference type="SMART" id="SM00717">
    <property type="entry name" value="SANT"/>
    <property type="match status" value="1"/>
</dbReference>
<accession>U4KUX4</accession>
<dbReference type="SUPFAM" id="SSF46689">
    <property type="entry name" value="Homeodomain-like"/>
    <property type="match status" value="1"/>
</dbReference>
<keyword evidence="5" id="KW-1185">Reference proteome</keyword>
<proteinExistence type="predicted"/>
<gene>
    <name evidence="4" type="ORF">PCON_04026</name>
</gene>
<reference evidence="4 5" key="1">
    <citation type="journal article" date="2013" name="PLoS Genet.">
        <title>The genome and development-dependent transcriptomes of Pyronema confluens: a window into fungal evolution.</title>
        <authorList>
            <person name="Traeger S."/>
            <person name="Altegoer F."/>
            <person name="Freitag M."/>
            <person name="Gabaldon T."/>
            <person name="Kempken F."/>
            <person name="Kumar A."/>
            <person name="Marcet-Houben M."/>
            <person name="Poggeler S."/>
            <person name="Stajich J.E."/>
            <person name="Nowrousian M."/>
        </authorList>
    </citation>
    <scope>NUCLEOTIDE SEQUENCE [LARGE SCALE GENOMIC DNA]</scope>
    <source>
        <strain evidence="5">CBS 100304</strain>
        <tissue evidence="4">Vegetative mycelium</tissue>
    </source>
</reference>